<evidence type="ECO:0000256" key="1">
    <source>
        <dbReference type="ARBA" id="ARBA00022485"/>
    </source>
</evidence>
<evidence type="ECO:0000256" key="4">
    <source>
        <dbReference type="ARBA" id="ARBA00023014"/>
    </source>
</evidence>
<evidence type="ECO:0000313" key="7">
    <source>
        <dbReference type="Proteomes" id="UP000322976"/>
    </source>
</evidence>
<dbReference type="Proteomes" id="UP000322976">
    <property type="component" value="Unassembled WGS sequence"/>
</dbReference>
<dbReference type="PANTHER" id="PTHR43177">
    <property type="entry name" value="PROTEIN NRFC"/>
    <property type="match status" value="1"/>
</dbReference>
<feature type="domain" description="4Fe-4S ferredoxin-type" evidence="5">
    <location>
        <begin position="98"/>
        <end position="127"/>
    </location>
</feature>
<dbReference type="Gene3D" id="3.30.70.20">
    <property type="match status" value="2"/>
</dbReference>
<accession>A0A5D8QD35</accession>
<feature type="domain" description="4Fe-4S ferredoxin-type" evidence="5">
    <location>
        <begin position="65"/>
        <end position="96"/>
    </location>
</feature>
<keyword evidence="2" id="KW-0479">Metal-binding</keyword>
<reference evidence="6 7" key="1">
    <citation type="submission" date="2019-08" db="EMBL/GenBank/DDBJ databases">
        <title>Calorimonas adulescens gen. nov., sp. nov., an anaerobic thermophilic bacterium from Sakhalin hot spring.</title>
        <authorList>
            <person name="Khomyakova M.A."/>
            <person name="Merkel A.Y."/>
            <person name="Novikov A."/>
            <person name="Bonch-Osmolovskaya E.A."/>
            <person name="Slobodkin A.I."/>
        </authorList>
    </citation>
    <scope>NUCLEOTIDE SEQUENCE [LARGE SCALE GENOMIC DNA]</scope>
    <source>
        <strain evidence="6 7">A05MB</strain>
    </source>
</reference>
<evidence type="ECO:0000256" key="3">
    <source>
        <dbReference type="ARBA" id="ARBA00023004"/>
    </source>
</evidence>
<keyword evidence="7" id="KW-1185">Reference proteome</keyword>
<evidence type="ECO:0000256" key="2">
    <source>
        <dbReference type="ARBA" id="ARBA00022723"/>
    </source>
</evidence>
<proteinExistence type="predicted"/>
<dbReference type="SUPFAM" id="SSF54862">
    <property type="entry name" value="4Fe-4S ferredoxins"/>
    <property type="match status" value="1"/>
</dbReference>
<sequence length="162" mass="18191">MKNTESVNHEKKGGPWKKAIGYISMVDPSESLCQDCRICEMYCAAVHDGACGLELNRIWESRDPFRGEYFAYSCKQCISPSCMAACPTHAIYIDERTGARCIDEEKCIGCKLCIKACPLDPPRINFNSVKKKAVKCDLCKDRPNGPVCVEMCPTMCLELKKY</sequence>
<dbReference type="AlphaFoldDB" id="A0A5D8QD35"/>
<keyword evidence="4" id="KW-0411">Iron-sulfur</keyword>
<comment type="caution">
    <text evidence="6">The sequence shown here is derived from an EMBL/GenBank/DDBJ whole genome shotgun (WGS) entry which is preliminary data.</text>
</comment>
<dbReference type="CDD" id="cd10550">
    <property type="entry name" value="DMSOR_beta_like"/>
    <property type="match status" value="1"/>
</dbReference>
<dbReference type="InterPro" id="IPR017896">
    <property type="entry name" value="4Fe4S_Fe-S-bd"/>
</dbReference>
<dbReference type="InterPro" id="IPR017900">
    <property type="entry name" value="4Fe4S_Fe_S_CS"/>
</dbReference>
<evidence type="ECO:0000313" key="6">
    <source>
        <dbReference type="EMBL" id="TZE82515.1"/>
    </source>
</evidence>
<protein>
    <submittedName>
        <fullName evidence="6">4Fe-4S dicluster domain-containing protein</fullName>
    </submittedName>
</protein>
<dbReference type="InterPro" id="IPR050954">
    <property type="entry name" value="ET_IronSulfur_Cluster-Binding"/>
</dbReference>
<dbReference type="PROSITE" id="PS00198">
    <property type="entry name" value="4FE4S_FER_1"/>
    <property type="match status" value="1"/>
</dbReference>
<keyword evidence="1" id="KW-0004">4Fe-4S</keyword>
<dbReference type="EMBL" id="VTPS01000005">
    <property type="protein sequence ID" value="TZE82515.1"/>
    <property type="molecule type" value="Genomic_DNA"/>
</dbReference>
<evidence type="ECO:0000259" key="5">
    <source>
        <dbReference type="PROSITE" id="PS51379"/>
    </source>
</evidence>
<dbReference type="Pfam" id="PF13247">
    <property type="entry name" value="Fer4_11"/>
    <property type="match status" value="1"/>
</dbReference>
<dbReference type="RefSeq" id="WP_149544754.1">
    <property type="nucleotide sequence ID" value="NZ_VTPS01000005.1"/>
</dbReference>
<name>A0A5D8QD35_9THEO</name>
<organism evidence="6 7">
    <name type="scientific">Calorimonas adulescens</name>
    <dbReference type="NCBI Taxonomy" id="2606906"/>
    <lineage>
        <taxon>Bacteria</taxon>
        <taxon>Bacillati</taxon>
        <taxon>Bacillota</taxon>
        <taxon>Clostridia</taxon>
        <taxon>Thermoanaerobacterales</taxon>
        <taxon>Thermoanaerobacteraceae</taxon>
        <taxon>Calorimonas</taxon>
    </lineage>
</organism>
<keyword evidence="3" id="KW-0408">Iron</keyword>
<gene>
    <name evidence="6" type="ORF">FWJ32_04345</name>
</gene>
<dbReference type="PANTHER" id="PTHR43177:SF3">
    <property type="entry name" value="PROTEIN NRFC HOMOLOG"/>
    <property type="match status" value="1"/>
</dbReference>
<dbReference type="PROSITE" id="PS51379">
    <property type="entry name" value="4FE4S_FER_2"/>
    <property type="match status" value="2"/>
</dbReference>
<dbReference type="GO" id="GO:0046872">
    <property type="term" value="F:metal ion binding"/>
    <property type="evidence" value="ECO:0007669"/>
    <property type="project" value="UniProtKB-KW"/>
</dbReference>
<dbReference type="GO" id="GO:0051539">
    <property type="term" value="F:4 iron, 4 sulfur cluster binding"/>
    <property type="evidence" value="ECO:0007669"/>
    <property type="project" value="UniProtKB-KW"/>
</dbReference>